<protein>
    <submittedName>
        <fullName evidence="1">Uncharacterized protein</fullName>
    </submittedName>
</protein>
<gene>
    <name evidence="1" type="ORF">METZ01_LOCUS440479</name>
</gene>
<accession>A0A382YXS1</accession>
<dbReference type="AlphaFoldDB" id="A0A382YXS1"/>
<feature type="non-terminal residue" evidence="1">
    <location>
        <position position="1"/>
    </location>
</feature>
<proteinExistence type="predicted"/>
<sequence>CGPNRWCFGATRWCDSYQRKDLTNCCLCNPCQSDCYPRAWPGGISGRYCSVATL</sequence>
<organism evidence="1">
    <name type="scientific">marine metagenome</name>
    <dbReference type="NCBI Taxonomy" id="408172"/>
    <lineage>
        <taxon>unclassified sequences</taxon>
        <taxon>metagenomes</taxon>
        <taxon>ecological metagenomes</taxon>
    </lineage>
</organism>
<evidence type="ECO:0000313" key="1">
    <source>
        <dbReference type="EMBL" id="SVD87625.1"/>
    </source>
</evidence>
<name>A0A382YXS1_9ZZZZ</name>
<reference evidence="1" key="1">
    <citation type="submission" date="2018-05" db="EMBL/GenBank/DDBJ databases">
        <authorList>
            <person name="Lanie J.A."/>
            <person name="Ng W.-L."/>
            <person name="Kazmierczak K.M."/>
            <person name="Andrzejewski T.M."/>
            <person name="Davidsen T.M."/>
            <person name="Wayne K.J."/>
            <person name="Tettelin H."/>
            <person name="Glass J.I."/>
            <person name="Rusch D."/>
            <person name="Podicherti R."/>
            <person name="Tsui H.-C.T."/>
            <person name="Winkler M.E."/>
        </authorList>
    </citation>
    <scope>NUCLEOTIDE SEQUENCE</scope>
</reference>
<dbReference type="EMBL" id="UINC01179111">
    <property type="protein sequence ID" value="SVD87625.1"/>
    <property type="molecule type" value="Genomic_DNA"/>
</dbReference>
<feature type="non-terminal residue" evidence="1">
    <location>
        <position position="54"/>
    </location>
</feature>